<feature type="compositionally biased region" description="Basic and acidic residues" evidence="8">
    <location>
        <begin position="846"/>
        <end position="863"/>
    </location>
</feature>
<feature type="compositionally biased region" description="Basic and acidic residues" evidence="8">
    <location>
        <begin position="950"/>
        <end position="965"/>
    </location>
</feature>
<keyword evidence="6" id="KW-0378">Hydrolase</keyword>
<feature type="compositionally biased region" description="Polar residues" evidence="8">
    <location>
        <begin position="32"/>
        <end position="42"/>
    </location>
</feature>
<evidence type="ECO:0000256" key="4">
    <source>
        <dbReference type="ARBA" id="ARBA00022722"/>
    </source>
</evidence>
<dbReference type="InterPro" id="IPR012337">
    <property type="entry name" value="RNaseH-like_sf"/>
</dbReference>
<dbReference type="GO" id="GO:0006508">
    <property type="term" value="P:proteolysis"/>
    <property type="evidence" value="ECO:0007669"/>
    <property type="project" value="UniProtKB-KW"/>
</dbReference>
<dbReference type="AlphaFoldDB" id="A0A6L2NA94"/>
<evidence type="ECO:0000256" key="7">
    <source>
        <dbReference type="ARBA" id="ARBA00022918"/>
    </source>
</evidence>
<evidence type="ECO:0000256" key="5">
    <source>
        <dbReference type="ARBA" id="ARBA00022759"/>
    </source>
</evidence>
<proteinExistence type="predicted"/>
<feature type="compositionally biased region" description="Polar residues" evidence="8">
    <location>
        <begin position="884"/>
        <end position="900"/>
    </location>
</feature>
<evidence type="ECO:0000256" key="8">
    <source>
        <dbReference type="SAM" id="MobiDB-lite"/>
    </source>
</evidence>
<organism evidence="11">
    <name type="scientific">Tanacetum cinerariifolium</name>
    <name type="common">Dalmatian daisy</name>
    <name type="synonym">Chrysanthemum cinerariifolium</name>
    <dbReference type="NCBI Taxonomy" id="118510"/>
    <lineage>
        <taxon>Eukaryota</taxon>
        <taxon>Viridiplantae</taxon>
        <taxon>Streptophyta</taxon>
        <taxon>Embryophyta</taxon>
        <taxon>Tracheophyta</taxon>
        <taxon>Spermatophyta</taxon>
        <taxon>Magnoliopsida</taxon>
        <taxon>eudicotyledons</taxon>
        <taxon>Gunneridae</taxon>
        <taxon>Pentapetalae</taxon>
        <taxon>asterids</taxon>
        <taxon>campanulids</taxon>
        <taxon>Asterales</taxon>
        <taxon>Asteraceae</taxon>
        <taxon>Asteroideae</taxon>
        <taxon>Anthemideae</taxon>
        <taxon>Anthemidinae</taxon>
        <taxon>Tanacetum</taxon>
    </lineage>
</organism>
<dbReference type="PANTHER" id="PTHR24559:SF427">
    <property type="entry name" value="RNA-DIRECTED DNA POLYMERASE"/>
    <property type="match status" value="1"/>
</dbReference>
<feature type="compositionally biased region" description="Basic residues" evidence="8">
    <location>
        <begin position="198"/>
        <end position="208"/>
    </location>
</feature>
<feature type="compositionally biased region" description="Basic and acidic residues" evidence="8">
    <location>
        <begin position="174"/>
        <end position="185"/>
    </location>
</feature>
<name>A0A6L2NA94_TANCI</name>
<evidence type="ECO:0000259" key="10">
    <source>
        <dbReference type="PROSITE" id="PS50994"/>
    </source>
</evidence>
<dbReference type="Pfam" id="PF00078">
    <property type="entry name" value="RVT_1"/>
    <property type="match status" value="1"/>
</dbReference>
<keyword evidence="2" id="KW-0808">Transferase</keyword>
<dbReference type="PROSITE" id="PS50994">
    <property type="entry name" value="INTEGRASE"/>
    <property type="match status" value="1"/>
</dbReference>
<evidence type="ECO:0008006" key="12">
    <source>
        <dbReference type="Google" id="ProtNLM"/>
    </source>
</evidence>
<dbReference type="InterPro" id="IPR000477">
    <property type="entry name" value="RT_dom"/>
</dbReference>
<dbReference type="SUPFAM" id="SSF53098">
    <property type="entry name" value="Ribonuclease H-like"/>
    <property type="match status" value="1"/>
</dbReference>
<evidence type="ECO:0000256" key="2">
    <source>
        <dbReference type="ARBA" id="ARBA00022679"/>
    </source>
</evidence>
<dbReference type="FunFam" id="3.10.10.10:FF:000007">
    <property type="entry name" value="Retrovirus-related Pol polyprotein from transposon 17.6-like Protein"/>
    <property type="match status" value="1"/>
</dbReference>
<keyword evidence="7" id="KW-0695">RNA-directed DNA polymerase</keyword>
<protein>
    <recommendedName>
        <fullName evidence="12">Reverse transcriptase domain-containing protein</fullName>
    </recommendedName>
</protein>
<feature type="region of interest" description="Disordered" evidence="8">
    <location>
        <begin position="25"/>
        <end position="50"/>
    </location>
</feature>
<evidence type="ECO:0000259" key="9">
    <source>
        <dbReference type="PROSITE" id="PS50878"/>
    </source>
</evidence>
<dbReference type="GO" id="GO:0004519">
    <property type="term" value="F:endonuclease activity"/>
    <property type="evidence" value="ECO:0007669"/>
    <property type="project" value="UniProtKB-KW"/>
</dbReference>
<dbReference type="Pfam" id="PF08284">
    <property type="entry name" value="RVP_2"/>
    <property type="match status" value="1"/>
</dbReference>
<evidence type="ECO:0000313" key="11">
    <source>
        <dbReference type="EMBL" id="GEU83123.1"/>
    </source>
</evidence>
<dbReference type="InterPro" id="IPR043128">
    <property type="entry name" value="Rev_trsase/Diguanyl_cyclase"/>
</dbReference>
<dbReference type="CDD" id="cd01647">
    <property type="entry name" value="RT_LTR"/>
    <property type="match status" value="1"/>
</dbReference>
<dbReference type="SUPFAM" id="SSF56672">
    <property type="entry name" value="DNA/RNA polymerases"/>
    <property type="match status" value="1"/>
</dbReference>
<dbReference type="InterPro" id="IPR045358">
    <property type="entry name" value="Ty3_capsid"/>
</dbReference>
<dbReference type="InterPro" id="IPR001584">
    <property type="entry name" value="Integrase_cat-core"/>
</dbReference>
<dbReference type="GO" id="GO:0003676">
    <property type="term" value="F:nucleic acid binding"/>
    <property type="evidence" value="ECO:0007669"/>
    <property type="project" value="InterPro"/>
</dbReference>
<feature type="region of interest" description="Disordered" evidence="8">
    <location>
        <begin position="171"/>
        <end position="227"/>
    </location>
</feature>
<dbReference type="InterPro" id="IPR041588">
    <property type="entry name" value="Integrase_H2C2"/>
</dbReference>
<gene>
    <name evidence="11" type="ORF">Tci_055101</name>
</gene>
<dbReference type="PROSITE" id="PS50878">
    <property type="entry name" value="RT_POL"/>
    <property type="match status" value="1"/>
</dbReference>
<feature type="domain" description="Reverse transcriptase" evidence="9">
    <location>
        <begin position="446"/>
        <end position="625"/>
    </location>
</feature>
<dbReference type="Gene3D" id="3.10.10.10">
    <property type="entry name" value="HIV Type 1 Reverse Transcriptase, subunit A, domain 1"/>
    <property type="match status" value="1"/>
</dbReference>
<evidence type="ECO:0000256" key="6">
    <source>
        <dbReference type="ARBA" id="ARBA00022801"/>
    </source>
</evidence>
<reference evidence="11" key="1">
    <citation type="journal article" date="2019" name="Sci. Rep.">
        <title>Draft genome of Tanacetum cinerariifolium, the natural source of mosquito coil.</title>
        <authorList>
            <person name="Yamashiro T."/>
            <person name="Shiraishi A."/>
            <person name="Satake H."/>
            <person name="Nakayama K."/>
        </authorList>
    </citation>
    <scope>NUCLEOTIDE SEQUENCE</scope>
</reference>
<evidence type="ECO:0000256" key="3">
    <source>
        <dbReference type="ARBA" id="ARBA00022695"/>
    </source>
</evidence>
<dbReference type="GO" id="GO:0008233">
    <property type="term" value="F:peptidase activity"/>
    <property type="evidence" value="ECO:0007669"/>
    <property type="project" value="UniProtKB-KW"/>
</dbReference>
<dbReference type="InterPro" id="IPR043502">
    <property type="entry name" value="DNA/RNA_pol_sf"/>
</dbReference>
<dbReference type="InterPro" id="IPR036397">
    <property type="entry name" value="RNaseH_sf"/>
</dbReference>
<comment type="caution">
    <text evidence="11">The sequence shown here is derived from an EMBL/GenBank/DDBJ whole genome shotgun (WGS) entry which is preliminary data.</text>
</comment>
<dbReference type="EMBL" id="BKCJ010008620">
    <property type="protein sequence ID" value="GEU83123.1"/>
    <property type="molecule type" value="Genomic_DNA"/>
</dbReference>
<feature type="compositionally biased region" description="Low complexity" evidence="8">
    <location>
        <begin position="186"/>
        <end position="197"/>
    </location>
</feature>
<keyword evidence="5" id="KW-0255">Endonuclease</keyword>
<dbReference type="Pfam" id="PF17921">
    <property type="entry name" value="Integrase_H2C2"/>
    <property type="match status" value="1"/>
</dbReference>
<feature type="domain" description="Integrase catalytic" evidence="10">
    <location>
        <begin position="630"/>
        <end position="809"/>
    </location>
</feature>
<dbReference type="InterPro" id="IPR053134">
    <property type="entry name" value="RNA-dir_DNA_polymerase"/>
</dbReference>
<dbReference type="PANTHER" id="PTHR24559">
    <property type="entry name" value="TRANSPOSON TY3-I GAG-POL POLYPROTEIN"/>
    <property type="match status" value="1"/>
</dbReference>
<dbReference type="Pfam" id="PF19259">
    <property type="entry name" value="Ty3_capsid"/>
    <property type="match status" value="1"/>
</dbReference>
<dbReference type="GO" id="GO:0003964">
    <property type="term" value="F:RNA-directed DNA polymerase activity"/>
    <property type="evidence" value="ECO:0007669"/>
    <property type="project" value="UniProtKB-KW"/>
</dbReference>
<sequence>MPPKRLRKKSVKRLVKRHVAKAIEEYEKTRADSSNASRSGSADTGGIVAPENGNVQTLGLANANQIPWSNVKAMMTTEYCLATEIQKMEQELWTLTLKGDDIEAYSNRFHELVLMGPELVPTENKKIEKYIRGFHERIKGNITSSKPATLHDAINMTRELVEQSVQGRAARIAESNKRKWEDHQRNTNNNNLNNHNNHNNKNHNRNNNHHQQQNRRQETSRAYAASPAEGRGYGGIYQGATVATLTTIGNALQSVKSAKQLVIRRKIVELGFQRNEGARGRAYVVIKNPQQNSNVVTRTFLLNDNYACILFDSGAEKSFVSSAFTPFIDISPAALNTSYEVELADGKVIVRIPLPNCEILEVQGERPEKEPGSLACIKADEKKLDDIRVVRDFPEVFPDDLSGLPPVREIEFRIDLIPGASPVVKSPYRLAPSEMSELLNQLKELQEKGFIRPSHSPWGAPVLFVKKKDCAMRMCIDYRELNKLTIKNRYPLPRIDDFFNQLQGACYFSKIDLRSRYHQLRVREKDISKTAFRTRYGHFEFIVMPFGLANASTMFMDLMNRVCKPYLDKFVILFIDDILIYSKSEEEHEVHLKTILDLLKKEKLYAKFSKCEFWLKDVQFLGHVVNRDGIHVDPSKSDKQDEDFRFLKEKLCNAPVLALSNGPNDFVVYYDASKQVGDIRKLIMDEAHTSRYSIHPDADKTYYDLRDLYWWSGMKRDIAEYVSKCLTCSKQALREALGTRLDMSTTYHPKTNGQSERSIQTLEDMIRAYVMDFGGSWDTHLPLVEFSYNNSYHTSIKCSMPLDEIEIDENLRFIKEPIEIVERDVKKLKRRRIPLVKASMERANRDGFLAKKDKTRMRCRDNQDPLPPLPDSDLSKKKRHDYGTSGSKQPPAPQSSVWKTSDTREAPSSSSKKKSVPHSEQPVEDAPIQDDMNISDLEDTDTAHLPNIKTRPDWLKTVLEEDRSTTLEPDWVIPPNDLPKTENN</sequence>
<keyword evidence="4" id="KW-0540">Nuclease</keyword>
<dbReference type="GO" id="GO:0015074">
    <property type="term" value="P:DNA integration"/>
    <property type="evidence" value="ECO:0007669"/>
    <property type="project" value="InterPro"/>
</dbReference>
<keyword evidence="3" id="KW-0548">Nucleotidyltransferase</keyword>
<dbReference type="Gene3D" id="3.30.420.10">
    <property type="entry name" value="Ribonuclease H-like superfamily/Ribonuclease H"/>
    <property type="match status" value="1"/>
</dbReference>
<dbReference type="Gene3D" id="3.30.70.270">
    <property type="match status" value="1"/>
</dbReference>
<keyword evidence="1" id="KW-0645">Protease</keyword>
<feature type="region of interest" description="Disordered" evidence="8">
    <location>
        <begin position="846"/>
        <end position="984"/>
    </location>
</feature>
<accession>A0A6L2NA94</accession>
<evidence type="ECO:0000256" key="1">
    <source>
        <dbReference type="ARBA" id="ARBA00022670"/>
    </source>
</evidence>